<proteinExistence type="predicted"/>
<reference evidence="1" key="1">
    <citation type="journal article" date="2013" name="BMC Genomics">
        <title>Unscrambling butterfly oogenesis.</title>
        <authorList>
            <person name="Carter J.M."/>
            <person name="Baker S.C."/>
            <person name="Pink R."/>
            <person name="Carter D.R."/>
            <person name="Collins A."/>
            <person name="Tomlin J."/>
            <person name="Gibbs M."/>
            <person name="Breuker C.J."/>
        </authorList>
    </citation>
    <scope>NUCLEOTIDE SEQUENCE</scope>
    <source>
        <tissue evidence="1">Ovary</tissue>
    </source>
</reference>
<feature type="non-terminal residue" evidence="1">
    <location>
        <position position="69"/>
    </location>
</feature>
<dbReference type="EMBL" id="GAIX01009634">
    <property type="protein sequence ID" value="JAA82926.1"/>
    <property type="molecule type" value="Transcribed_RNA"/>
</dbReference>
<sequence>MTKFQHFLRLLNCIACKYAFFHFPASGITFPLYKSSEFFAVHRQRVHVFLGSDRSLIILTVLLTAVGYY</sequence>
<name>S4NW14_9NEOP</name>
<accession>S4NW14</accession>
<organism evidence="1">
    <name type="scientific">Pararge aegeria</name>
    <name type="common">speckled wood butterfly</name>
    <dbReference type="NCBI Taxonomy" id="116150"/>
    <lineage>
        <taxon>Eukaryota</taxon>
        <taxon>Metazoa</taxon>
        <taxon>Ecdysozoa</taxon>
        <taxon>Arthropoda</taxon>
        <taxon>Hexapoda</taxon>
        <taxon>Insecta</taxon>
        <taxon>Pterygota</taxon>
        <taxon>Neoptera</taxon>
        <taxon>Endopterygota</taxon>
        <taxon>Lepidoptera</taxon>
        <taxon>Glossata</taxon>
        <taxon>Ditrysia</taxon>
        <taxon>Papilionoidea</taxon>
        <taxon>Nymphalidae</taxon>
        <taxon>Satyrinae</taxon>
        <taxon>Satyrini</taxon>
        <taxon>Parargina</taxon>
        <taxon>Pararge</taxon>
    </lineage>
</organism>
<dbReference type="AlphaFoldDB" id="S4NW14"/>
<evidence type="ECO:0000313" key="1">
    <source>
        <dbReference type="EMBL" id="JAA82926.1"/>
    </source>
</evidence>
<reference evidence="1" key="2">
    <citation type="submission" date="2013-05" db="EMBL/GenBank/DDBJ databases">
        <authorList>
            <person name="Carter J.-M."/>
            <person name="Baker S.C."/>
            <person name="Pink R."/>
            <person name="Carter D.R.F."/>
            <person name="Collins A."/>
            <person name="Tomlin J."/>
            <person name="Gibbs M."/>
            <person name="Breuker C.J."/>
        </authorList>
    </citation>
    <scope>NUCLEOTIDE SEQUENCE</scope>
    <source>
        <tissue evidence="1">Ovary</tissue>
    </source>
</reference>
<protein>
    <submittedName>
        <fullName evidence="1">Uncharacterized protein</fullName>
    </submittedName>
</protein>